<dbReference type="PANTHER" id="PTHR19282">
    <property type="entry name" value="TETRASPANIN"/>
    <property type="match status" value="1"/>
</dbReference>
<evidence type="ECO:0000256" key="1">
    <source>
        <dbReference type="ARBA" id="ARBA00004141"/>
    </source>
</evidence>
<feature type="transmembrane region" description="Helical" evidence="5">
    <location>
        <begin position="76"/>
        <end position="102"/>
    </location>
</feature>
<keyword evidence="3 5" id="KW-1133">Transmembrane helix</keyword>
<dbReference type="InterPro" id="IPR008952">
    <property type="entry name" value="Tetraspanin_EC2_sf"/>
</dbReference>
<feature type="transmembrane region" description="Helical" evidence="5">
    <location>
        <begin position="285"/>
        <end position="308"/>
    </location>
</feature>
<keyword evidence="4 5" id="KW-0472">Membrane</keyword>
<name>A0A7I8VUP5_9ANNE</name>
<feature type="transmembrane region" description="Helical" evidence="5">
    <location>
        <begin position="29"/>
        <end position="55"/>
    </location>
</feature>
<evidence type="ECO:0000313" key="6">
    <source>
        <dbReference type="EMBL" id="CAD5119693.1"/>
    </source>
</evidence>
<dbReference type="GO" id="GO:0016020">
    <property type="term" value="C:membrane"/>
    <property type="evidence" value="ECO:0007669"/>
    <property type="project" value="UniProtKB-SubCell"/>
</dbReference>
<dbReference type="Pfam" id="PF00335">
    <property type="entry name" value="Tetraspanin"/>
    <property type="match status" value="1"/>
</dbReference>
<reference evidence="6 7" key="1">
    <citation type="submission" date="2020-08" db="EMBL/GenBank/DDBJ databases">
        <authorList>
            <person name="Hejnol A."/>
        </authorList>
    </citation>
    <scope>NUCLEOTIDE SEQUENCE [LARGE SCALE GENOMIC DNA]</scope>
</reference>
<proteinExistence type="predicted"/>
<organism evidence="6 7">
    <name type="scientific">Dimorphilus gyrociliatus</name>
    <dbReference type="NCBI Taxonomy" id="2664684"/>
    <lineage>
        <taxon>Eukaryota</taxon>
        <taxon>Metazoa</taxon>
        <taxon>Spiralia</taxon>
        <taxon>Lophotrochozoa</taxon>
        <taxon>Annelida</taxon>
        <taxon>Polychaeta</taxon>
        <taxon>Polychaeta incertae sedis</taxon>
        <taxon>Dinophilidae</taxon>
        <taxon>Dimorphilus</taxon>
    </lineage>
</organism>
<dbReference type="InterPro" id="IPR018499">
    <property type="entry name" value="Tetraspanin/Peripherin"/>
</dbReference>
<protein>
    <submittedName>
        <fullName evidence="6">DgyrCDS8286</fullName>
    </submittedName>
</protein>
<dbReference type="Gene3D" id="1.10.1450.10">
    <property type="entry name" value="Tetraspanin"/>
    <property type="match status" value="1"/>
</dbReference>
<dbReference type="EMBL" id="CAJFCJ010000011">
    <property type="protein sequence ID" value="CAD5119693.1"/>
    <property type="molecule type" value="Genomic_DNA"/>
</dbReference>
<dbReference type="Proteomes" id="UP000549394">
    <property type="component" value="Unassembled WGS sequence"/>
</dbReference>
<keyword evidence="7" id="KW-1185">Reference proteome</keyword>
<gene>
    <name evidence="6" type="ORF">DGYR_LOCUS7889</name>
</gene>
<accession>A0A7I8VUP5</accession>
<dbReference type="AlphaFoldDB" id="A0A7I8VUP5"/>
<evidence type="ECO:0000256" key="2">
    <source>
        <dbReference type="ARBA" id="ARBA00022692"/>
    </source>
</evidence>
<sequence>MAVEELKVTSSISPRKLFKRIPLTNQHKAFLIAQVLCFVLCIITVSLSGASLSIVRSDSIIKVFSVLYREGNIEEMSPLAISHLLILIGGTFTILFTIIGFIAAVKNLGTLLEIYIIAVNILFLIQSSSIVLSSNFYVQIGKELGESMKIHINDYYKNEAHLINGKLNFLNDHIAMAWDIAQFHFNCCGVRKSHIDFSTSPQSFKSALWNHSSIDPGVKFQINFPPSCCKSLSGTTYPFNKDSTSLGMIVAGNWKQCLVEGDPVYTHTTSCFEKIRDRIRKYSQYALGSATFNSAAHIISIITGLRLIRIVPN</sequence>
<evidence type="ECO:0000256" key="4">
    <source>
        <dbReference type="ARBA" id="ARBA00023136"/>
    </source>
</evidence>
<evidence type="ECO:0000313" key="7">
    <source>
        <dbReference type="Proteomes" id="UP000549394"/>
    </source>
</evidence>
<evidence type="ECO:0000256" key="3">
    <source>
        <dbReference type="ARBA" id="ARBA00022989"/>
    </source>
</evidence>
<evidence type="ECO:0000256" key="5">
    <source>
        <dbReference type="SAM" id="Phobius"/>
    </source>
</evidence>
<comment type="caution">
    <text evidence="6">The sequence shown here is derived from an EMBL/GenBank/DDBJ whole genome shotgun (WGS) entry which is preliminary data.</text>
</comment>
<feature type="transmembrane region" description="Helical" evidence="5">
    <location>
        <begin position="114"/>
        <end position="138"/>
    </location>
</feature>
<comment type="subcellular location">
    <subcellularLocation>
        <location evidence="1">Membrane</location>
        <topology evidence="1">Multi-pass membrane protein</topology>
    </subcellularLocation>
</comment>
<keyword evidence="2 5" id="KW-0812">Transmembrane</keyword>
<dbReference type="OrthoDB" id="10051815at2759"/>
<dbReference type="PANTHER" id="PTHR19282:SF452">
    <property type="entry name" value="LD03691P"/>
    <property type="match status" value="1"/>
</dbReference>